<organism evidence="3 4">
    <name type="scientific">Shewanella morhuae</name>
    <dbReference type="NCBI Taxonomy" id="365591"/>
    <lineage>
        <taxon>Bacteria</taxon>
        <taxon>Pseudomonadati</taxon>
        <taxon>Pseudomonadota</taxon>
        <taxon>Gammaproteobacteria</taxon>
        <taxon>Alteromonadales</taxon>
        <taxon>Shewanellaceae</taxon>
        <taxon>Shewanella</taxon>
    </lineage>
</organism>
<dbReference type="Proteomes" id="UP000240506">
    <property type="component" value="Unassembled WGS sequence"/>
</dbReference>
<dbReference type="SUPFAM" id="SSF47789">
    <property type="entry name" value="C-terminal domain of RNA polymerase alpha subunit"/>
    <property type="match status" value="1"/>
</dbReference>
<dbReference type="PROSITE" id="PS51913">
    <property type="entry name" value="HTH_HARE"/>
    <property type="match status" value="1"/>
</dbReference>
<name>A0ABX5HV96_9GAMM</name>
<dbReference type="Pfam" id="PF04545">
    <property type="entry name" value="Sigma70_r4"/>
    <property type="match status" value="1"/>
</dbReference>
<evidence type="ECO:0000259" key="2">
    <source>
        <dbReference type="PROSITE" id="PS51913"/>
    </source>
</evidence>
<keyword evidence="4" id="KW-1185">Reference proteome</keyword>
<dbReference type="PROSITE" id="PS00716">
    <property type="entry name" value="SIGMA70_2"/>
    <property type="match status" value="1"/>
</dbReference>
<dbReference type="Gene3D" id="1.10.10.10">
    <property type="entry name" value="Winged helix-like DNA-binding domain superfamily/Winged helix DNA-binding domain"/>
    <property type="match status" value="1"/>
</dbReference>
<dbReference type="InterPro" id="IPR007630">
    <property type="entry name" value="RNA_pol_sigma70_r4"/>
</dbReference>
<dbReference type="InterPro" id="IPR000943">
    <property type="entry name" value="RNA_pol_sigma70"/>
</dbReference>
<proteinExistence type="predicted"/>
<evidence type="ECO:0000313" key="4">
    <source>
        <dbReference type="Proteomes" id="UP000240506"/>
    </source>
</evidence>
<dbReference type="InterPro" id="IPR013324">
    <property type="entry name" value="RNA_pol_sigma_r3/r4-like"/>
</dbReference>
<accession>A0ABX5HV96</accession>
<dbReference type="PRINTS" id="PR00046">
    <property type="entry name" value="SIGMA70FCT"/>
</dbReference>
<dbReference type="Gene3D" id="1.10.10.1250">
    <property type="entry name" value="RNA polymerase, subunit delta, N-terminal domain"/>
    <property type="match status" value="1"/>
</dbReference>
<dbReference type="EMBL" id="PYSG01000002">
    <property type="protein sequence ID" value="PTA50044.1"/>
    <property type="molecule type" value="Genomic_DNA"/>
</dbReference>
<gene>
    <name evidence="3" type="ORF">C9I43_05710</name>
</gene>
<reference evidence="3 4" key="1">
    <citation type="submission" date="2018-03" db="EMBL/GenBank/DDBJ databases">
        <authorList>
            <person name="Dailey F.E."/>
        </authorList>
    </citation>
    <scope>NUCLEOTIDE SEQUENCE [LARGE SCALE GENOMIC DNA]</scope>
    <source>
        <strain evidence="3 4">CW7</strain>
    </source>
</reference>
<evidence type="ECO:0000256" key="1">
    <source>
        <dbReference type="ARBA" id="ARBA00023163"/>
    </source>
</evidence>
<keyword evidence="1" id="KW-0804">Transcription</keyword>
<reference evidence="3 4" key="2">
    <citation type="submission" date="2018-04" db="EMBL/GenBank/DDBJ databases">
        <title>Genomic sequence of a freshwater isolate of Shewanella morhuae.</title>
        <authorList>
            <person name="Castillo D.E."/>
            <person name="Gram L."/>
        </authorList>
    </citation>
    <scope>NUCLEOTIDE SEQUENCE [LARGE SCALE GENOMIC DNA]</scope>
    <source>
        <strain evidence="3 4">CW7</strain>
    </source>
</reference>
<evidence type="ECO:0000313" key="3">
    <source>
        <dbReference type="EMBL" id="PTA50044.1"/>
    </source>
</evidence>
<dbReference type="InterPro" id="IPR007759">
    <property type="entry name" value="Asxl_HARE-HTH"/>
</dbReference>
<dbReference type="InterPro" id="IPR036388">
    <property type="entry name" value="WH-like_DNA-bd_sf"/>
</dbReference>
<feature type="domain" description="HTH HARE-type" evidence="2">
    <location>
        <begin position="343"/>
        <end position="411"/>
    </location>
</feature>
<dbReference type="InterPro" id="IPR038087">
    <property type="entry name" value="RNAP_delta_N_dom_sf"/>
</dbReference>
<dbReference type="SUPFAM" id="SSF88659">
    <property type="entry name" value="Sigma3 and sigma4 domains of RNA polymerase sigma factors"/>
    <property type="match status" value="1"/>
</dbReference>
<sequence length="776" mass="88775">MESEILMDFGENELSQEITPIFKERASQIPIDAIGLPTRARNVLISLGAKNSYEAVQLTLSELSESTGVGVKTVSETRSAVYKFINEVALASDEKMKLYIDPREEFLSSTNGNLVEAFPAIVELYLSKKKSSNIKRDTDVLKKRFGLSGNRKYTLEDLGAFYDVTRERIRQVEAKSIKELRLVLIDELKRCTWKLSHKIYKAYASFLESLKEYEWLILKEDIEHVFADKFGDKLSEVYLELFMEVSGYTKLPKNIIGFRGEISEAWCVTEKYEKHEIESVFQALDHIYDRADSLPVFDLIVGAKRKSGKKSNISNDSIKIALSATKDIEFQEDHILVKFSRLRSASDKAFRVLESSGKPMHFSKIAQEINFLSKSTIYSDLIKETNLKNQLVADKRFVPIGKSGEWALAYWNNVTNITIMQAIENVLHSEGKPLKFTEIKLAVEKIRPDASLNSLKVYLSDQSIFSRVGRGEYALSAWRLQPAEKSKKSESISVSDFNESIKAVISIKNPVELSELIRAVSISTGLSEVSVRQRICTTKALQITQENGRRNKIVHCKDTEKLSSKFEERPLLLNQVQQEIRSILFEKPNIPMKKGDLFKLVTKNVECIRPTFYQYLERMSDIQKFKEGNNFYAVYMHNEDVEKIEIDITKYTTCSKTISLLGRPLSFLTIDNVDIALFELGLIFETSIKDYLKNKNESGLLNINSKDIAKLVNMIDCVVREGIVTKGHHLNTLREERNNRAHGKTPSIQERKDLFNKAHYIADLFVKYICFFRDNG</sequence>
<comment type="caution">
    <text evidence="3">The sequence shown here is derived from an EMBL/GenBank/DDBJ whole genome shotgun (WGS) entry which is preliminary data.</text>
</comment>
<protein>
    <recommendedName>
        <fullName evidence="2">HTH HARE-type domain-containing protein</fullName>
    </recommendedName>
</protein>